<dbReference type="Proteomes" id="UP000593880">
    <property type="component" value="Plasmid unnamed"/>
</dbReference>
<geneLocation type="plasmid" evidence="1 2">
    <name>unnamed</name>
</geneLocation>
<evidence type="ECO:0000313" key="2">
    <source>
        <dbReference type="Proteomes" id="UP000593880"/>
    </source>
</evidence>
<gene>
    <name evidence="1" type="ORF">XH86_37705</name>
</gene>
<evidence type="ECO:0000313" key="1">
    <source>
        <dbReference type="EMBL" id="QOZ64453.1"/>
    </source>
</evidence>
<keyword evidence="1" id="KW-0614">Plasmid</keyword>
<name>A0A7S7VD69_9BRAD</name>
<proteinExistence type="predicted"/>
<protein>
    <recommendedName>
        <fullName evidence="3">Transposase DDE domain-containing protein</fullName>
    </recommendedName>
</protein>
<evidence type="ECO:0008006" key="3">
    <source>
        <dbReference type="Google" id="ProtNLM"/>
    </source>
</evidence>
<accession>A0A7S7VD69</accession>
<dbReference type="EMBL" id="CP030058">
    <property type="protein sequence ID" value="QOZ64453.1"/>
    <property type="molecule type" value="Genomic_DNA"/>
</dbReference>
<sequence length="77" mass="8567">MKPRGVAWNGAGGWLIFSQSRQVNFSRTVSMTLNRRGISQRLGHILAQCCNKPFLLILRPPAPPLGRCDHLRPSKSA</sequence>
<organism evidence="1 2">
    <name type="scientific">Bradyrhizobium guangdongense</name>
    <dbReference type="NCBI Taxonomy" id="1325090"/>
    <lineage>
        <taxon>Bacteria</taxon>
        <taxon>Pseudomonadati</taxon>
        <taxon>Pseudomonadota</taxon>
        <taxon>Alphaproteobacteria</taxon>
        <taxon>Hyphomicrobiales</taxon>
        <taxon>Nitrobacteraceae</taxon>
        <taxon>Bradyrhizobium</taxon>
    </lineage>
</organism>
<reference evidence="1 2" key="1">
    <citation type="submission" date="2018-06" db="EMBL/GenBank/DDBJ databases">
        <title>Comparative genomics of rhizobia nodulating Arachis hypogaea in China.</title>
        <authorList>
            <person name="Li Y."/>
        </authorList>
    </citation>
    <scope>NUCLEOTIDE SEQUENCE [LARGE SCALE GENOMIC DNA]</scope>
    <source>
        <strain evidence="1 2">CCBAU 51658</strain>
        <plasmid evidence="1 2">unnamed</plasmid>
    </source>
</reference>
<keyword evidence="2" id="KW-1185">Reference proteome</keyword>